<accession>A0A8J3RPX8</accession>
<dbReference type="Gene3D" id="1.10.443.10">
    <property type="entry name" value="Intergrase catalytic core"/>
    <property type="match status" value="1"/>
</dbReference>
<keyword evidence="3" id="KW-1185">Reference proteome</keyword>
<protein>
    <recommendedName>
        <fullName evidence="4">Integrase</fullName>
    </recommendedName>
</protein>
<name>A0A8J3RPX8_9ACTN</name>
<keyword evidence="1" id="KW-0233">DNA recombination</keyword>
<dbReference type="EMBL" id="BOOH01000045">
    <property type="protein sequence ID" value="GIH79019.1"/>
    <property type="molecule type" value="Genomic_DNA"/>
</dbReference>
<dbReference type="InterPro" id="IPR011010">
    <property type="entry name" value="DNA_brk_join_enz"/>
</dbReference>
<proteinExistence type="predicted"/>
<evidence type="ECO:0000313" key="3">
    <source>
        <dbReference type="Proteomes" id="UP000616724"/>
    </source>
</evidence>
<evidence type="ECO:0008006" key="4">
    <source>
        <dbReference type="Google" id="ProtNLM"/>
    </source>
</evidence>
<dbReference type="InterPro" id="IPR013762">
    <property type="entry name" value="Integrase-like_cat_sf"/>
</dbReference>
<organism evidence="2 3">
    <name type="scientific">Planobispora longispora</name>
    <dbReference type="NCBI Taxonomy" id="28887"/>
    <lineage>
        <taxon>Bacteria</taxon>
        <taxon>Bacillati</taxon>
        <taxon>Actinomycetota</taxon>
        <taxon>Actinomycetes</taxon>
        <taxon>Streptosporangiales</taxon>
        <taxon>Streptosporangiaceae</taxon>
        <taxon>Planobispora</taxon>
    </lineage>
</organism>
<dbReference type="GO" id="GO:0003677">
    <property type="term" value="F:DNA binding"/>
    <property type="evidence" value="ECO:0007669"/>
    <property type="project" value="InterPro"/>
</dbReference>
<evidence type="ECO:0000256" key="1">
    <source>
        <dbReference type="ARBA" id="ARBA00023172"/>
    </source>
</evidence>
<reference evidence="2 3" key="1">
    <citation type="submission" date="2021-01" db="EMBL/GenBank/DDBJ databases">
        <title>Whole genome shotgun sequence of Planobispora longispora NBRC 13918.</title>
        <authorList>
            <person name="Komaki H."/>
            <person name="Tamura T."/>
        </authorList>
    </citation>
    <scope>NUCLEOTIDE SEQUENCE [LARGE SCALE GENOMIC DNA]</scope>
    <source>
        <strain evidence="2 3">NBRC 13918</strain>
    </source>
</reference>
<sequence length="69" mass="7132">MLAAGVELKVVQETLGHVSSTFTRDTYTSVYPEVAQAAAESTAAMVIPGAIGSKVRLVALPGARLDTTL</sequence>
<gene>
    <name evidence="2" type="ORF">Plo01_54480</name>
</gene>
<comment type="caution">
    <text evidence="2">The sequence shown here is derived from an EMBL/GenBank/DDBJ whole genome shotgun (WGS) entry which is preliminary data.</text>
</comment>
<dbReference type="SUPFAM" id="SSF56349">
    <property type="entry name" value="DNA breaking-rejoining enzymes"/>
    <property type="match status" value="1"/>
</dbReference>
<dbReference type="AlphaFoldDB" id="A0A8J3RPX8"/>
<evidence type="ECO:0000313" key="2">
    <source>
        <dbReference type="EMBL" id="GIH79019.1"/>
    </source>
</evidence>
<dbReference type="GO" id="GO:0015074">
    <property type="term" value="P:DNA integration"/>
    <property type="evidence" value="ECO:0007669"/>
    <property type="project" value="InterPro"/>
</dbReference>
<dbReference type="GO" id="GO:0006310">
    <property type="term" value="P:DNA recombination"/>
    <property type="evidence" value="ECO:0007669"/>
    <property type="project" value="UniProtKB-KW"/>
</dbReference>
<dbReference type="Proteomes" id="UP000616724">
    <property type="component" value="Unassembled WGS sequence"/>
</dbReference>